<evidence type="ECO:0000313" key="2">
    <source>
        <dbReference type="Proteomes" id="UP000030641"/>
    </source>
</evidence>
<reference evidence="1 2" key="1">
    <citation type="journal article" date="2014" name="BMC Genomics">
        <title>Genome sequencing of four Aureobasidium pullulans varieties: biotechnological potential, stress tolerance, and description of new species.</title>
        <authorList>
            <person name="Gostin Ar C."/>
            <person name="Ohm R.A."/>
            <person name="Kogej T."/>
            <person name="Sonjak S."/>
            <person name="Turk M."/>
            <person name="Zajc J."/>
            <person name="Zalar P."/>
            <person name="Grube M."/>
            <person name="Sun H."/>
            <person name="Han J."/>
            <person name="Sharma A."/>
            <person name="Chiniquy J."/>
            <person name="Ngan C.Y."/>
            <person name="Lipzen A."/>
            <person name="Barry K."/>
            <person name="Grigoriev I.V."/>
            <person name="Gunde-Cimerman N."/>
        </authorList>
    </citation>
    <scope>NUCLEOTIDE SEQUENCE [LARGE SCALE GENOMIC DNA]</scope>
    <source>
        <strain evidence="1 2">EXF-2481</strain>
    </source>
</reference>
<sequence length="244" mass="28315">MMAETTHDAFLSRMQNYTAPNPSLRNPRISKESSDADLIEAGYLADNHVTWGFVIYRTTYLNNEAWIAFLPRLHWWTNDSMEIFNGQDVLDKMSWTIFDNAEEFENASVADIREQFRSWTQTAVLSEQGVQEAGLSPRYRYCILVDSEALESCVSSPAPPDSDEDNQGWVKVIDKNFPLVHPLLKKRKEESGYEEIDGITEKHVGWVKCPYTSVMTEYYRLFRDLNGYMVSYRRPPAVIGYPWR</sequence>
<accession>A0A074Y9I0</accession>
<protein>
    <submittedName>
        <fullName evidence="1">Uncharacterized protein</fullName>
    </submittedName>
</protein>
<evidence type="ECO:0000313" key="1">
    <source>
        <dbReference type="EMBL" id="KEQ94433.1"/>
    </source>
</evidence>
<gene>
    <name evidence="1" type="ORF">AUEXF2481DRAFT_275991</name>
</gene>
<dbReference type="EMBL" id="KL584762">
    <property type="protein sequence ID" value="KEQ94433.1"/>
    <property type="molecule type" value="Genomic_DNA"/>
</dbReference>
<keyword evidence="2" id="KW-1185">Reference proteome</keyword>
<proteinExistence type="predicted"/>
<dbReference type="InParanoid" id="A0A074Y9I0"/>
<dbReference type="Proteomes" id="UP000030641">
    <property type="component" value="Unassembled WGS sequence"/>
</dbReference>
<organism evidence="1 2">
    <name type="scientific">Aureobasidium subglaciale (strain EXF-2481)</name>
    <name type="common">Aureobasidium pullulans var. subglaciale</name>
    <dbReference type="NCBI Taxonomy" id="1043005"/>
    <lineage>
        <taxon>Eukaryota</taxon>
        <taxon>Fungi</taxon>
        <taxon>Dikarya</taxon>
        <taxon>Ascomycota</taxon>
        <taxon>Pezizomycotina</taxon>
        <taxon>Dothideomycetes</taxon>
        <taxon>Dothideomycetidae</taxon>
        <taxon>Dothideales</taxon>
        <taxon>Saccotheciaceae</taxon>
        <taxon>Aureobasidium</taxon>
    </lineage>
</organism>
<dbReference type="STRING" id="1043005.A0A074Y9I0"/>
<name>A0A074Y9I0_AURSE</name>
<dbReference type="OMA" id="WENFMAR"/>
<dbReference type="RefSeq" id="XP_013343023.1">
    <property type="nucleotide sequence ID" value="XM_013487569.1"/>
</dbReference>
<dbReference type="HOGENOM" id="CLU_072615_3_0_1"/>
<dbReference type="GeneID" id="25363531"/>
<dbReference type="OrthoDB" id="4424523at2759"/>
<dbReference type="AlphaFoldDB" id="A0A074Y9I0"/>